<comment type="similarity">
    <text evidence="3">Belongs to the metallo-dependent hydrolases superfamily. DHOase family. Class I DHOase subfamily.</text>
</comment>
<evidence type="ECO:0000256" key="4">
    <source>
        <dbReference type="ARBA" id="ARBA00022723"/>
    </source>
</evidence>
<sequence length="285" mass="31674">MDYILANATVFVHGKFMKSNVFIANGMIHEISNRTPQADCSVYDLNGCFVFPGFIDVHVHLREPGFFYKETIKSGSLAAAHGGYTAVCAMPNLNPVPDCRENLEVQLKAIRETACIQVVPYGTITVGEKGEELAAYDEIVNDVCAFSDDGRGVQNDEIMREAMKKISTYNKIVAAHCEDNSLLAGGYIHKGEYAKAHGHRGICSESEWKQIERDLQLVKETGVKYHVCHISTKESVALIRKARAEGLDVTCETAPHYLTMNDSMLQEDGRFKMNPPSAARRTEKH</sequence>
<evidence type="ECO:0000256" key="5">
    <source>
        <dbReference type="ARBA" id="ARBA00022801"/>
    </source>
</evidence>
<evidence type="ECO:0000313" key="8">
    <source>
        <dbReference type="EMBL" id="GCB30223.1"/>
    </source>
</evidence>
<keyword evidence="4" id="KW-0479">Metal-binding</keyword>
<dbReference type="GO" id="GO:0004038">
    <property type="term" value="F:allantoinase activity"/>
    <property type="evidence" value="ECO:0007669"/>
    <property type="project" value="TreeGrafter"/>
</dbReference>
<evidence type="ECO:0000256" key="3">
    <source>
        <dbReference type="ARBA" id="ARBA00010286"/>
    </source>
</evidence>
<evidence type="ECO:0000259" key="7">
    <source>
        <dbReference type="Pfam" id="PF12890"/>
    </source>
</evidence>
<comment type="function">
    <text evidence="2">Catalyzes the reversible cyclization of carbamoyl aspartate to dihydroorotate.</text>
</comment>
<reference evidence="8 9" key="1">
    <citation type="submission" date="2018-10" db="EMBL/GenBank/DDBJ databases">
        <title>Draft Genome Sequence of Anaerotignum sp. KCTC 15736.</title>
        <authorList>
            <person name="Choi S.H."/>
            <person name="Kim J.S."/>
            <person name="Kang S.W."/>
            <person name="Lee J.S."/>
            <person name="Park S.H."/>
        </authorList>
    </citation>
    <scope>NUCLEOTIDE SEQUENCE [LARGE SCALE GENOMIC DNA]</scope>
    <source>
        <strain evidence="8 9">KCTC 15736</strain>
    </source>
</reference>
<dbReference type="PANTHER" id="PTHR43668:SF2">
    <property type="entry name" value="ALLANTOINASE"/>
    <property type="match status" value="1"/>
</dbReference>
<evidence type="ECO:0000313" key="9">
    <source>
        <dbReference type="Proteomes" id="UP000287361"/>
    </source>
</evidence>
<evidence type="ECO:0000256" key="6">
    <source>
        <dbReference type="ARBA" id="ARBA00022975"/>
    </source>
</evidence>
<comment type="cofactor">
    <cofactor evidence="1">
        <name>Zn(2+)</name>
        <dbReference type="ChEBI" id="CHEBI:29105"/>
    </cofactor>
</comment>
<dbReference type="Proteomes" id="UP000287361">
    <property type="component" value="Unassembled WGS sequence"/>
</dbReference>
<feature type="domain" description="Dihydroorotase catalytic" evidence="7">
    <location>
        <begin position="49"/>
        <end position="235"/>
    </location>
</feature>
<dbReference type="GO" id="GO:0005737">
    <property type="term" value="C:cytoplasm"/>
    <property type="evidence" value="ECO:0007669"/>
    <property type="project" value="TreeGrafter"/>
</dbReference>
<organism evidence="8 9">
    <name type="scientific">Anaerotignum faecicola</name>
    <dbReference type="NCBI Taxonomy" id="2358141"/>
    <lineage>
        <taxon>Bacteria</taxon>
        <taxon>Bacillati</taxon>
        <taxon>Bacillota</taxon>
        <taxon>Clostridia</taxon>
        <taxon>Lachnospirales</taxon>
        <taxon>Anaerotignaceae</taxon>
        <taxon>Anaerotignum</taxon>
    </lineage>
</organism>
<keyword evidence="5" id="KW-0378">Hydrolase</keyword>
<evidence type="ECO:0000256" key="2">
    <source>
        <dbReference type="ARBA" id="ARBA00002368"/>
    </source>
</evidence>
<dbReference type="GO" id="GO:0006145">
    <property type="term" value="P:purine nucleobase catabolic process"/>
    <property type="evidence" value="ECO:0007669"/>
    <property type="project" value="TreeGrafter"/>
</dbReference>
<gene>
    <name evidence="8" type="ORF">KGMB03357_18840</name>
</gene>
<proteinExistence type="inferred from homology"/>
<dbReference type="EMBL" id="BHVZ01000012">
    <property type="protein sequence ID" value="GCB30223.1"/>
    <property type="molecule type" value="Genomic_DNA"/>
</dbReference>
<dbReference type="InterPro" id="IPR011059">
    <property type="entry name" value="Metal-dep_hydrolase_composite"/>
</dbReference>
<name>A0A401LFC2_9FIRM</name>
<keyword evidence="9" id="KW-1185">Reference proteome</keyword>
<dbReference type="AlphaFoldDB" id="A0A401LFC2"/>
<dbReference type="SUPFAM" id="SSF51338">
    <property type="entry name" value="Composite domain of metallo-dependent hydrolases"/>
    <property type="match status" value="1"/>
</dbReference>
<comment type="caution">
    <text evidence="8">The sequence shown here is derived from an EMBL/GenBank/DDBJ whole genome shotgun (WGS) entry which is preliminary data.</text>
</comment>
<dbReference type="Gene3D" id="3.20.20.140">
    <property type="entry name" value="Metal-dependent hydrolases"/>
    <property type="match status" value="1"/>
</dbReference>
<accession>A0A401LFC2</accession>
<dbReference type="GO" id="GO:0046872">
    <property type="term" value="F:metal ion binding"/>
    <property type="evidence" value="ECO:0007669"/>
    <property type="project" value="UniProtKB-KW"/>
</dbReference>
<dbReference type="InterPro" id="IPR050138">
    <property type="entry name" value="DHOase/Allantoinase_Hydrolase"/>
</dbReference>
<protein>
    <recommendedName>
        <fullName evidence="7">Dihydroorotase catalytic domain-containing protein</fullName>
    </recommendedName>
</protein>
<dbReference type="InterPro" id="IPR002195">
    <property type="entry name" value="Dihydroorotase_CS"/>
</dbReference>
<evidence type="ECO:0000256" key="1">
    <source>
        <dbReference type="ARBA" id="ARBA00001947"/>
    </source>
</evidence>
<dbReference type="InterPro" id="IPR032466">
    <property type="entry name" value="Metal_Hydrolase"/>
</dbReference>
<dbReference type="PANTHER" id="PTHR43668">
    <property type="entry name" value="ALLANTOINASE"/>
    <property type="match status" value="1"/>
</dbReference>
<dbReference type="InterPro" id="IPR024403">
    <property type="entry name" value="DHOase_cat"/>
</dbReference>
<dbReference type="Pfam" id="PF12890">
    <property type="entry name" value="DHOase"/>
    <property type="match status" value="1"/>
</dbReference>
<keyword evidence="6" id="KW-0665">Pyrimidine biosynthesis</keyword>
<dbReference type="PROSITE" id="PS00482">
    <property type="entry name" value="DIHYDROOROTASE_1"/>
    <property type="match status" value="1"/>
</dbReference>
<dbReference type="SUPFAM" id="SSF51556">
    <property type="entry name" value="Metallo-dependent hydrolases"/>
    <property type="match status" value="1"/>
</dbReference>